<dbReference type="GO" id="GO:0016787">
    <property type="term" value="F:hydrolase activity"/>
    <property type="evidence" value="ECO:0007669"/>
    <property type="project" value="UniProtKB-KW"/>
</dbReference>
<dbReference type="PRINTS" id="PR01790">
    <property type="entry name" value="SMP30FAMILY"/>
</dbReference>
<dbReference type="InterPro" id="IPR013658">
    <property type="entry name" value="SGL"/>
</dbReference>
<dbReference type="EC" id="3.1.1.99" evidence="3"/>
<dbReference type="PANTHER" id="PTHR10907:SF47">
    <property type="entry name" value="REGUCALCIN"/>
    <property type="match status" value="1"/>
</dbReference>
<dbReference type="SUPFAM" id="SSF63829">
    <property type="entry name" value="Calcium-dependent phosphotriesterase"/>
    <property type="match status" value="1"/>
</dbReference>
<reference evidence="4" key="1">
    <citation type="submission" date="2023-07" db="EMBL/GenBank/DDBJ databases">
        <title>30 novel species of actinomycetes from the DSMZ collection.</title>
        <authorList>
            <person name="Nouioui I."/>
        </authorList>
    </citation>
    <scope>NUCLEOTIDE SEQUENCE [LARGE SCALE GENOMIC DNA]</scope>
    <source>
        <strain evidence="4">DSM 44918</strain>
    </source>
</reference>
<feature type="domain" description="SMP-30/Gluconolactonase/LRE-like region" evidence="2">
    <location>
        <begin position="22"/>
        <end position="265"/>
    </location>
</feature>
<dbReference type="EMBL" id="JAVREM010000010">
    <property type="protein sequence ID" value="MDT0319022.1"/>
    <property type="molecule type" value="Genomic_DNA"/>
</dbReference>
<evidence type="ECO:0000256" key="1">
    <source>
        <dbReference type="ARBA" id="ARBA00008853"/>
    </source>
</evidence>
<gene>
    <name evidence="3" type="ORF">RNC47_11815</name>
</gene>
<keyword evidence="3" id="KW-0378">Hydrolase</keyword>
<evidence type="ECO:0000313" key="3">
    <source>
        <dbReference type="EMBL" id="MDT0319022.1"/>
    </source>
</evidence>
<keyword evidence="4" id="KW-1185">Reference proteome</keyword>
<dbReference type="Pfam" id="PF08450">
    <property type="entry name" value="SGL"/>
    <property type="match status" value="1"/>
</dbReference>
<dbReference type="PANTHER" id="PTHR10907">
    <property type="entry name" value="REGUCALCIN"/>
    <property type="match status" value="1"/>
</dbReference>
<name>A0ABU2LN57_9ACTN</name>
<comment type="caution">
    <text evidence="3">The sequence shown here is derived from an EMBL/GenBank/DDBJ whole genome shotgun (WGS) entry which is preliminary data.</text>
</comment>
<accession>A0ABU2LN57</accession>
<organism evidence="3 4">
    <name type="scientific">Streptomyces millisiae</name>
    <dbReference type="NCBI Taxonomy" id="3075542"/>
    <lineage>
        <taxon>Bacteria</taxon>
        <taxon>Bacillati</taxon>
        <taxon>Actinomycetota</taxon>
        <taxon>Actinomycetes</taxon>
        <taxon>Kitasatosporales</taxon>
        <taxon>Streptomycetaceae</taxon>
        <taxon>Streptomyces</taxon>
    </lineage>
</organism>
<evidence type="ECO:0000313" key="4">
    <source>
        <dbReference type="Proteomes" id="UP001183420"/>
    </source>
</evidence>
<evidence type="ECO:0000259" key="2">
    <source>
        <dbReference type="Pfam" id="PF08450"/>
    </source>
</evidence>
<dbReference type="Gene3D" id="2.120.10.30">
    <property type="entry name" value="TolB, C-terminal domain"/>
    <property type="match status" value="1"/>
</dbReference>
<dbReference type="InterPro" id="IPR005511">
    <property type="entry name" value="SMP-30"/>
</dbReference>
<dbReference type="Proteomes" id="UP001183420">
    <property type="component" value="Unassembled WGS sequence"/>
</dbReference>
<dbReference type="InterPro" id="IPR011042">
    <property type="entry name" value="6-blade_b-propeller_TolB-like"/>
</dbReference>
<sequence>MTAYGPSNIGPFRPVTPERLQLGEGPRLLPDGAVVLVDILSGRLLRLPSAPGGELVQLARLSQPLGAVAPLALPGERAGWLAATGMAFAVLDPAGRVLREFPLPRREGGAQRMNDAACDAAGRMWAGTMAYDATPRAGALHLLDVDSTVTTVLDGLTIPNGPVFSPDGRTMYLADSALGTVDAFTVDPGTARLSARRPLFRIDPDEGSPDGMAVDTWGCVWSAIWGAGQVRRYAPDGRLLQIVEVPAAQPSSVCLTGDGLVVTTAALGLADPGPYDGAVLVAPCSAVAPPAAYASAALAGPPA</sequence>
<proteinExistence type="inferred from homology"/>
<dbReference type="RefSeq" id="WP_311598044.1">
    <property type="nucleotide sequence ID" value="NZ_JAVREM010000010.1"/>
</dbReference>
<protein>
    <submittedName>
        <fullName evidence="3">SMP-30/gluconolactonase/LRE family protein</fullName>
        <ecNumber evidence="3">3.1.1.99</ecNumber>
    </submittedName>
</protein>
<comment type="similarity">
    <text evidence="1">Belongs to the SMP-30/CGR1 family.</text>
</comment>